<dbReference type="Proteomes" id="UP001055811">
    <property type="component" value="Linkage Group LG06"/>
</dbReference>
<gene>
    <name evidence="1" type="ORF">L2E82_36265</name>
</gene>
<accession>A0ACB9BR13</accession>
<comment type="caution">
    <text evidence="1">The sequence shown here is derived from an EMBL/GenBank/DDBJ whole genome shotgun (WGS) entry which is preliminary data.</text>
</comment>
<protein>
    <submittedName>
        <fullName evidence="1">Uncharacterized protein</fullName>
    </submittedName>
</protein>
<keyword evidence="2" id="KW-1185">Reference proteome</keyword>
<evidence type="ECO:0000313" key="1">
    <source>
        <dbReference type="EMBL" id="KAI3724486.1"/>
    </source>
</evidence>
<reference evidence="2" key="1">
    <citation type="journal article" date="2022" name="Mol. Ecol. Resour.">
        <title>The genomes of chicory, endive, great burdock and yacon provide insights into Asteraceae palaeo-polyploidization history and plant inulin production.</title>
        <authorList>
            <person name="Fan W."/>
            <person name="Wang S."/>
            <person name="Wang H."/>
            <person name="Wang A."/>
            <person name="Jiang F."/>
            <person name="Liu H."/>
            <person name="Zhao H."/>
            <person name="Xu D."/>
            <person name="Zhang Y."/>
        </authorList>
    </citation>
    <scope>NUCLEOTIDE SEQUENCE [LARGE SCALE GENOMIC DNA]</scope>
    <source>
        <strain evidence="2">cv. Punajuju</strain>
    </source>
</reference>
<proteinExistence type="predicted"/>
<organism evidence="1 2">
    <name type="scientific">Cichorium intybus</name>
    <name type="common">Chicory</name>
    <dbReference type="NCBI Taxonomy" id="13427"/>
    <lineage>
        <taxon>Eukaryota</taxon>
        <taxon>Viridiplantae</taxon>
        <taxon>Streptophyta</taxon>
        <taxon>Embryophyta</taxon>
        <taxon>Tracheophyta</taxon>
        <taxon>Spermatophyta</taxon>
        <taxon>Magnoliopsida</taxon>
        <taxon>eudicotyledons</taxon>
        <taxon>Gunneridae</taxon>
        <taxon>Pentapetalae</taxon>
        <taxon>asterids</taxon>
        <taxon>campanulids</taxon>
        <taxon>Asterales</taxon>
        <taxon>Asteraceae</taxon>
        <taxon>Cichorioideae</taxon>
        <taxon>Cichorieae</taxon>
        <taxon>Cichoriinae</taxon>
        <taxon>Cichorium</taxon>
    </lineage>
</organism>
<dbReference type="EMBL" id="CM042014">
    <property type="protein sequence ID" value="KAI3724486.1"/>
    <property type="molecule type" value="Genomic_DNA"/>
</dbReference>
<name>A0ACB9BR13_CICIN</name>
<evidence type="ECO:0000313" key="2">
    <source>
        <dbReference type="Proteomes" id="UP001055811"/>
    </source>
</evidence>
<reference evidence="1 2" key="2">
    <citation type="journal article" date="2022" name="Mol. Ecol. Resour.">
        <title>The genomes of chicory, endive, great burdock and yacon provide insights into Asteraceae paleo-polyploidization history and plant inulin production.</title>
        <authorList>
            <person name="Fan W."/>
            <person name="Wang S."/>
            <person name="Wang H."/>
            <person name="Wang A."/>
            <person name="Jiang F."/>
            <person name="Liu H."/>
            <person name="Zhao H."/>
            <person name="Xu D."/>
            <person name="Zhang Y."/>
        </authorList>
    </citation>
    <scope>NUCLEOTIDE SEQUENCE [LARGE SCALE GENOMIC DNA]</scope>
    <source>
        <strain evidence="2">cv. Punajuju</strain>
        <tissue evidence="1">Leaves</tissue>
    </source>
</reference>
<sequence length="93" mass="10364">MGRAKVAPNTSQNRGSLNEMVTKLQPHKSVMGTLSTEVLAVLVLEHRHEVWRGIAEDEGGQDRPPVIKGKNLRQRRKIMLLDLDVLEISPTDG</sequence>